<evidence type="ECO:0000313" key="2">
    <source>
        <dbReference type="Proteomes" id="UP000824120"/>
    </source>
</evidence>
<sequence>MGRFGRRNSGSPKIPLTIAHENQQNEEFNCFGDRLTLKMGCFGREYQLAL</sequence>
<gene>
    <name evidence="1" type="ORF">H5410_029683</name>
</gene>
<dbReference type="AlphaFoldDB" id="A0A9J5YDF0"/>
<dbReference type="Proteomes" id="UP000824120">
    <property type="component" value="Chromosome 6"/>
</dbReference>
<keyword evidence="2" id="KW-1185">Reference proteome</keyword>
<reference evidence="1 2" key="1">
    <citation type="submission" date="2020-09" db="EMBL/GenBank/DDBJ databases">
        <title>De no assembly of potato wild relative species, Solanum commersonii.</title>
        <authorList>
            <person name="Cho K."/>
        </authorList>
    </citation>
    <scope>NUCLEOTIDE SEQUENCE [LARGE SCALE GENOMIC DNA]</scope>
    <source>
        <strain evidence="1">LZ3.2</strain>
        <tissue evidence="1">Leaf</tissue>
    </source>
</reference>
<evidence type="ECO:0000313" key="1">
    <source>
        <dbReference type="EMBL" id="KAG5598313.1"/>
    </source>
</evidence>
<protein>
    <submittedName>
        <fullName evidence="1">Uncharacterized protein</fullName>
    </submittedName>
</protein>
<accession>A0A9J5YDF0</accession>
<comment type="caution">
    <text evidence="1">The sequence shown here is derived from an EMBL/GenBank/DDBJ whole genome shotgun (WGS) entry which is preliminary data.</text>
</comment>
<dbReference type="EMBL" id="JACXVP010000006">
    <property type="protein sequence ID" value="KAG5598313.1"/>
    <property type="molecule type" value="Genomic_DNA"/>
</dbReference>
<organism evidence="1 2">
    <name type="scientific">Solanum commersonii</name>
    <name type="common">Commerson's wild potato</name>
    <name type="synonym">Commerson's nightshade</name>
    <dbReference type="NCBI Taxonomy" id="4109"/>
    <lineage>
        <taxon>Eukaryota</taxon>
        <taxon>Viridiplantae</taxon>
        <taxon>Streptophyta</taxon>
        <taxon>Embryophyta</taxon>
        <taxon>Tracheophyta</taxon>
        <taxon>Spermatophyta</taxon>
        <taxon>Magnoliopsida</taxon>
        <taxon>eudicotyledons</taxon>
        <taxon>Gunneridae</taxon>
        <taxon>Pentapetalae</taxon>
        <taxon>asterids</taxon>
        <taxon>lamiids</taxon>
        <taxon>Solanales</taxon>
        <taxon>Solanaceae</taxon>
        <taxon>Solanoideae</taxon>
        <taxon>Solaneae</taxon>
        <taxon>Solanum</taxon>
    </lineage>
</organism>
<name>A0A9J5YDF0_SOLCO</name>
<proteinExistence type="predicted"/>